<dbReference type="InterPro" id="IPR013783">
    <property type="entry name" value="Ig-like_fold"/>
</dbReference>
<dbReference type="Pfam" id="PF16389">
    <property type="entry name" value="DUF4998"/>
    <property type="match status" value="1"/>
</dbReference>
<dbReference type="EMBL" id="QRQM01000002">
    <property type="protein sequence ID" value="RHN10051.1"/>
    <property type="molecule type" value="Genomic_DNA"/>
</dbReference>
<dbReference type="OrthoDB" id="1043438at2"/>
<dbReference type="AlphaFoldDB" id="A0A3E4L2C4"/>
<accession>A0A3E4L2C4</accession>
<dbReference type="Gene3D" id="2.60.40.10">
    <property type="entry name" value="Immunoglobulins"/>
    <property type="match status" value="1"/>
</dbReference>
<evidence type="ECO:0000313" key="4">
    <source>
        <dbReference type="Proteomes" id="UP000291191"/>
    </source>
</evidence>
<comment type="caution">
    <text evidence="2">The sequence shown here is derived from an EMBL/GenBank/DDBJ whole genome shotgun (WGS) entry which is preliminary data.</text>
</comment>
<organism evidence="2 4">
    <name type="scientific">Bacteroides intestinalis</name>
    <dbReference type="NCBI Taxonomy" id="329854"/>
    <lineage>
        <taxon>Bacteria</taxon>
        <taxon>Pseudomonadati</taxon>
        <taxon>Bacteroidota</taxon>
        <taxon>Bacteroidia</taxon>
        <taxon>Bacteroidales</taxon>
        <taxon>Bacteroidaceae</taxon>
        <taxon>Bacteroides</taxon>
    </lineage>
</organism>
<dbReference type="Proteomes" id="UP000286003">
    <property type="component" value="Unassembled WGS sequence"/>
</dbReference>
<proteinExistence type="predicted"/>
<keyword evidence="4" id="KW-1185">Reference proteome</keyword>
<gene>
    <name evidence="1" type="ORF">DWZ32_02585</name>
    <name evidence="2" type="ORF">EAJ06_00370</name>
</gene>
<dbReference type="Proteomes" id="UP000291191">
    <property type="component" value="Unassembled WGS sequence"/>
</dbReference>
<sequence length="234" mass="26707">MTDMKAIIKITVLIYSFISLIACDDMNCLHEEYLKKGEIIYTGVIDSLKTYPGNNRVRFTWEINSDPRVTKVVLYWNERNDSTIVQVNRTTAGKLPMETIVNLPEGTYIFEFATKDDDGHQSLYVEQSVEIYGDKLIQTLRNRSVEDISDISGNSTKVSWYPIEDQTIQYTTIKYLDFSDPDNPTEKKLRIENTEMETTLSGIRSGEILEVVSSHLPANGLDIIDALPKGYEFP</sequence>
<evidence type="ECO:0000313" key="1">
    <source>
        <dbReference type="EMBL" id="RHN10051.1"/>
    </source>
</evidence>
<evidence type="ECO:0000313" key="2">
    <source>
        <dbReference type="EMBL" id="RYT82859.1"/>
    </source>
</evidence>
<reference evidence="1 3" key="1">
    <citation type="submission" date="2018-08" db="EMBL/GenBank/DDBJ databases">
        <title>A genome reference for cultivated species of the human gut microbiota.</title>
        <authorList>
            <person name="Zou Y."/>
            <person name="Xue W."/>
            <person name="Luo G."/>
        </authorList>
    </citation>
    <scope>NUCLEOTIDE SEQUENCE [LARGE SCALE GENOMIC DNA]</scope>
    <source>
        <strain evidence="1 3">AF31-23</strain>
    </source>
</reference>
<dbReference type="EMBL" id="RCXO01000001">
    <property type="protein sequence ID" value="RYT82859.1"/>
    <property type="molecule type" value="Genomic_DNA"/>
</dbReference>
<dbReference type="PROSITE" id="PS51257">
    <property type="entry name" value="PROKAR_LIPOPROTEIN"/>
    <property type="match status" value="1"/>
</dbReference>
<evidence type="ECO:0000313" key="3">
    <source>
        <dbReference type="Proteomes" id="UP000286003"/>
    </source>
</evidence>
<protein>
    <submittedName>
        <fullName evidence="2">DUF4998 domain-containing protein</fullName>
    </submittedName>
</protein>
<reference evidence="2 4" key="2">
    <citation type="journal article" date="2019" name="Science, e1252229">
        <title>Invertible promoters mediate bacterial phase variation, antibiotic resistance, and host adaptation in the gut.</title>
        <authorList>
            <person name="Jiang X."/>
            <person name="Hall A.B."/>
            <person name="Arthur T.D."/>
            <person name="Plichta D.R."/>
            <person name="Covington C.T."/>
            <person name="Poyet M."/>
            <person name="Crothers J."/>
            <person name="Moses P.L."/>
            <person name="Tolonen A.C."/>
            <person name="Vlamakis H."/>
            <person name="Alm E.J."/>
            <person name="Xavier R.J."/>
        </authorList>
    </citation>
    <scope>NUCLEOTIDE SEQUENCE [LARGE SCALE GENOMIC DNA]</scope>
    <source>
        <strain evidence="4">bf_0095</strain>
        <strain evidence="2">Bf_0095</strain>
    </source>
</reference>
<name>A0A3E4L2C4_9BACE</name>